<evidence type="ECO:0000313" key="2">
    <source>
        <dbReference type="Proteomes" id="UP001163321"/>
    </source>
</evidence>
<proteinExistence type="predicted"/>
<sequence>MLEEGSILNFTEKDTSTYLYMLRSTKLVELSVGKIYDTLLAYSTPSAEKALKMSKDVGRQSHQMYSYARG</sequence>
<protein>
    <submittedName>
        <fullName evidence="1">Uncharacterized protein</fullName>
    </submittedName>
</protein>
<keyword evidence="2" id="KW-1185">Reference proteome</keyword>
<accession>A0ACC0VM06</accession>
<dbReference type="Proteomes" id="UP001163321">
    <property type="component" value="Chromosome 8"/>
</dbReference>
<reference evidence="1 2" key="1">
    <citation type="journal article" date="2022" name="bioRxiv">
        <title>The genome of the oomycete Peronosclerospora sorghi, a cosmopolitan pathogen of maize and sorghum, is inflated with dispersed pseudogenes.</title>
        <authorList>
            <person name="Fletcher K."/>
            <person name="Martin F."/>
            <person name="Isakeit T."/>
            <person name="Cavanaugh K."/>
            <person name="Magill C."/>
            <person name="Michelmore R."/>
        </authorList>
    </citation>
    <scope>NUCLEOTIDE SEQUENCE [LARGE SCALE GENOMIC DNA]</scope>
    <source>
        <strain evidence="1">P6</strain>
    </source>
</reference>
<comment type="caution">
    <text evidence="1">The sequence shown here is derived from an EMBL/GenBank/DDBJ whole genome shotgun (WGS) entry which is preliminary data.</text>
</comment>
<dbReference type="EMBL" id="CM047587">
    <property type="protein sequence ID" value="KAI9907121.1"/>
    <property type="molecule type" value="Genomic_DNA"/>
</dbReference>
<organism evidence="1 2">
    <name type="scientific">Peronosclerospora sorghi</name>
    <dbReference type="NCBI Taxonomy" id="230839"/>
    <lineage>
        <taxon>Eukaryota</taxon>
        <taxon>Sar</taxon>
        <taxon>Stramenopiles</taxon>
        <taxon>Oomycota</taxon>
        <taxon>Peronosporomycetes</taxon>
        <taxon>Peronosporales</taxon>
        <taxon>Peronosporaceae</taxon>
        <taxon>Peronosclerospora</taxon>
    </lineage>
</organism>
<gene>
    <name evidence="1" type="ORF">PsorP6_004229</name>
</gene>
<name>A0ACC0VM06_9STRA</name>
<evidence type="ECO:0000313" key="1">
    <source>
        <dbReference type="EMBL" id="KAI9907121.1"/>
    </source>
</evidence>